<keyword evidence="2" id="KW-1185">Reference proteome</keyword>
<organism evidence="1 2">
    <name type="scientific">Mesorhizobium atlanticum</name>
    <dbReference type="NCBI Taxonomy" id="2233532"/>
    <lineage>
        <taxon>Bacteria</taxon>
        <taxon>Pseudomonadati</taxon>
        <taxon>Pseudomonadota</taxon>
        <taxon>Alphaproteobacteria</taxon>
        <taxon>Hyphomicrobiales</taxon>
        <taxon>Phyllobacteriaceae</taxon>
        <taxon>Mesorhizobium</taxon>
    </lineage>
</organism>
<dbReference type="AlphaFoldDB" id="A0A330H7G3"/>
<proteinExistence type="predicted"/>
<comment type="caution">
    <text evidence="1">The sequence shown here is derived from an EMBL/GenBank/DDBJ whole genome shotgun (WGS) entry which is preliminary data.</text>
</comment>
<dbReference type="Proteomes" id="UP000251956">
    <property type="component" value="Unassembled WGS sequence"/>
</dbReference>
<dbReference type="RefSeq" id="WP_112125422.1">
    <property type="nucleotide sequence ID" value="NZ_QMBQ01000001.1"/>
</dbReference>
<reference evidence="2" key="1">
    <citation type="submission" date="2018-06" db="EMBL/GenBank/DDBJ databases">
        <authorList>
            <person name="Helene L.C."/>
            <person name="Dall'Agnol R."/>
            <person name="Delamuta J.R."/>
            <person name="Hungria M."/>
        </authorList>
    </citation>
    <scope>NUCLEOTIDE SEQUENCE [LARGE SCALE GENOMIC DNA]</scope>
    <source>
        <strain evidence="2">CNPSo 3140</strain>
    </source>
</reference>
<sequence>MFAKPFEKPIRVWVGLGFPRQLNTVADAYQFVIDWCGNSPEQRAAIRACRAALAGDVDAETAKGVFVAFARKKDILIEDGAVPPTVLESAHPKHA</sequence>
<protein>
    <submittedName>
        <fullName evidence="1">DUF982 domain-containing protein</fullName>
    </submittedName>
</protein>
<dbReference type="Gene3D" id="6.10.250.730">
    <property type="match status" value="1"/>
</dbReference>
<gene>
    <name evidence="1" type="ORF">DPM35_00620</name>
</gene>
<evidence type="ECO:0000313" key="2">
    <source>
        <dbReference type="Proteomes" id="UP000251956"/>
    </source>
</evidence>
<reference evidence="1 2" key="2">
    <citation type="submission" date="2018-07" db="EMBL/GenBank/DDBJ databases">
        <title>Diversity of Mesorhizobium strains in Brazil.</title>
        <authorList>
            <person name="Helene L.C.F."/>
            <person name="Dall'Agnol R."/>
            <person name="Delamuta J.R.M."/>
            <person name="Hungria M."/>
        </authorList>
    </citation>
    <scope>NUCLEOTIDE SEQUENCE [LARGE SCALE GENOMIC DNA]</scope>
    <source>
        <strain evidence="1 2">CNPSo 3140</strain>
    </source>
</reference>
<dbReference type="Pfam" id="PF06169">
    <property type="entry name" value="DUF982"/>
    <property type="match status" value="1"/>
</dbReference>
<name>A0A330H7G3_9HYPH</name>
<accession>A0A330H7G3</accession>
<evidence type="ECO:0000313" key="1">
    <source>
        <dbReference type="EMBL" id="RAZ79842.1"/>
    </source>
</evidence>
<dbReference type="OrthoDB" id="8388069at2"/>
<dbReference type="EMBL" id="QMBQ01000001">
    <property type="protein sequence ID" value="RAZ79842.1"/>
    <property type="molecule type" value="Genomic_DNA"/>
</dbReference>
<dbReference type="InterPro" id="IPR010385">
    <property type="entry name" value="DUF982"/>
</dbReference>